<dbReference type="InterPro" id="IPR029044">
    <property type="entry name" value="Nucleotide-diphossugar_trans"/>
</dbReference>
<reference evidence="11" key="1">
    <citation type="submission" date="2014-08" db="EMBL/GenBank/DDBJ databases">
        <authorList>
            <person name="Sharma Rahul"/>
            <person name="Thines Marco"/>
        </authorList>
    </citation>
    <scope>NUCLEOTIDE SEQUENCE</scope>
</reference>
<dbReference type="GO" id="GO:0000026">
    <property type="term" value="F:alpha-1,2-mannosyltransferase activity"/>
    <property type="evidence" value="ECO:0007669"/>
    <property type="project" value="TreeGrafter"/>
</dbReference>
<evidence type="ECO:0000256" key="2">
    <source>
        <dbReference type="ARBA" id="ARBA00009105"/>
    </source>
</evidence>
<evidence type="ECO:0000256" key="9">
    <source>
        <dbReference type="SAM" id="MobiDB-lite"/>
    </source>
</evidence>
<keyword evidence="8 10" id="KW-0472">Membrane</keyword>
<evidence type="ECO:0000256" key="7">
    <source>
        <dbReference type="ARBA" id="ARBA00023034"/>
    </source>
</evidence>
<dbReference type="Pfam" id="PF11051">
    <property type="entry name" value="Mannosyl_trans3"/>
    <property type="match status" value="2"/>
</dbReference>
<organism evidence="11">
    <name type="scientific">Phaffia rhodozyma</name>
    <name type="common">Yeast</name>
    <name type="synonym">Xanthophyllomyces dendrorhous</name>
    <dbReference type="NCBI Taxonomy" id="264483"/>
    <lineage>
        <taxon>Eukaryota</taxon>
        <taxon>Fungi</taxon>
        <taxon>Dikarya</taxon>
        <taxon>Basidiomycota</taxon>
        <taxon>Agaricomycotina</taxon>
        <taxon>Tremellomycetes</taxon>
        <taxon>Cystofilobasidiales</taxon>
        <taxon>Mrakiaceae</taxon>
        <taxon>Phaffia</taxon>
    </lineage>
</organism>
<keyword evidence="11" id="KW-0328">Glycosyltransferase</keyword>
<comment type="subcellular location">
    <subcellularLocation>
        <location evidence="1">Golgi apparatus membrane</location>
        <topology evidence="1">Single-pass type II membrane protein</topology>
    </subcellularLocation>
</comment>
<accession>A0A0F7SIA6</accession>
<evidence type="ECO:0000256" key="1">
    <source>
        <dbReference type="ARBA" id="ARBA00004323"/>
    </source>
</evidence>
<dbReference type="GO" id="GO:0046354">
    <property type="term" value="P:mannan biosynthetic process"/>
    <property type="evidence" value="ECO:0007669"/>
    <property type="project" value="TreeGrafter"/>
</dbReference>
<comment type="similarity">
    <text evidence="2">Belongs to the MNN1/MNT family.</text>
</comment>
<dbReference type="EMBL" id="LN483167">
    <property type="protein sequence ID" value="CDZ97044.1"/>
    <property type="molecule type" value="Genomic_DNA"/>
</dbReference>
<evidence type="ECO:0000256" key="6">
    <source>
        <dbReference type="ARBA" id="ARBA00022989"/>
    </source>
</evidence>
<name>A0A0F7SIA6_PHARH</name>
<keyword evidence="5" id="KW-0735">Signal-anchor</keyword>
<evidence type="ECO:0000256" key="8">
    <source>
        <dbReference type="ARBA" id="ARBA00023136"/>
    </source>
</evidence>
<dbReference type="SUPFAM" id="SSF53448">
    <property type="entry name" value="Nucleotide-diphospho-sugar transferases"/>
    <property type="match status" value="1"/>
</dbReference>
<evidence type="ECO:0000256" key="10">
    <source>
        <dbReference type="SAM" id="Phobius"/>
    </source>
</evidence>
<evidence type="ECO:0000256" key="3">
    <source>
        <dbReference type="ARBA" id="ARBA00022679"/>
    </source>
</evidence>
<keyword evidence="4 10" id="KW-0812">Transmembrane</keyword>
<sequence length="647" mass="72838">MIQAGLPAPYSSASSTTKPPSVLASLDTLTQSIPRRGIGNVLKRYLGLIILALTAALLALGWHNDIHSSFLSSLEEPAPEVPSSVFKRPHPIYHNRTERPIDISSQPLPLHTSTKDRLVAWAQSPGGSGEVEGELEQGGFYHINMESCANVWPSHSSDLMKNSIGLWMGLNRSTIHEHRMRLINRLYDLDQKGATQNYGSGRGIVLSAGNADTLERVLYILRMLRHVYHSKLPVQIYHFPSEKPPADSKLVQEARELGAELVEAKGSVKDEKRRKNYHLKALAIVQCPWREVLYLDSDNVPTRDPEYMFDSPPYKRLRAIFWPDFWKTAAANPVWSILGVRCRDEWEMEAGQIFIDKKYHLDAMLLSQHMLEDFKFWFNFSDGDKDIFRFAFLALRKRWGVPGRNLGVGGLPRGTQSGDFCGLTMMQYDHLGDPLFVHYNLLKQVPSGIRRGFSWGRTKQFPLFIAPKGQSESNKAEVIDATLALAQDGDDLDYEDAFDKVRGFGDVDCDMLADADDLGHARAPAAEAVRRRAATERGGRAFFHGGYVSALCIDARYDDPRPDETREEIKLLKEAEDIRLQEMWTAKGLKEGDEGWGVPENTAGDSPLGIVWDENQYEVAQWSDDPLLKDFENTIYDQGFVPSAKGF</sequence>
<keyword evidence="6 10" id="KW-1133">Transmembrane helix</keyword>
<dbReference type="InterPro" id="IPR022751">
    <property type="entry name" value="Alpha_mannosyltransferase"/>
</dbReference>
<protein>
    <submittedName>
        <fullName evidence="11">Alpha-mannosyltransferase</fullName>
    </submittedName>
</protein>
<dbReference type="AlphaFoldDB" id="A0A0F7SIA6"/>
<dbReference type="GO" id="GO:0000139">
    <property type="term" value="C:Golgi membrane"/>
    <property type="evidence" value="ECO:0007669"/>
    <property type="project" value="UniProtKB-SubCell"/>
</dbReference>
<proteinExistence type="inferred from homology"/>
<evidence type="ECO:0000256" key="5">
    <source>
        <dbReference type="ARBA" id="ARBA00022968"/>
    </source>
</evidence>
<evidence type="ECO:0000256" key="4">
    <source>
        <dbReference type="ARBA" id="ARBA00022692"/>
    </source>
</evidence>
<keyword evidence="3 11" id="KW-0808">Transferase</keyword>
<dbReference type="PANTHER" id="PTHR31646">
    <property type="entry name" value="ALPHA-1,2-MANNOSYLTRANSFERASE MNN2"/>
    <property type="match status" value="1"/>
</dbReference>
<keyword evidence="7" id="KW-0333">Golgi apparatus</keyword>
<dbReference type="PANTHER" id="PTHR31646:SF1">
    <property type="entry name" value="ALPHA-1,2-MANNOSYLTRANSFERASE MNN2"/>
    <property type="match status" value="1"/>
</dbReference>
<feature type="transmembrane region" description="Helical" evidence="10">
    <location>
        <begin position="45"/>
        <end position="63"/>
    </location>
</feature>
<evidence type="ECO:0000313" key="11">
    <source>
        <dbReference type="EMBL" id="CDZ97044.1"/>
    </source>
</evidence>
<feature type="region of interest" description="Disordered" evidence="9">
    <location>
        <begin position="1"/>
        <end position="20"/>
    </location>
</feature>